<dbReference type="GO" id="GO:0000139">
    <property type="term" value="C:Golgi membrane"/>
    <property type="evidence" value="ECO:0007669"/>
    <property type="project" value="UniProtKB-SubCell"/>
</dbReference>
<dbReference type="AlphaFoldDB" id="A0A8J6C4A6"/>
<dbReference type="GO" id="GO:0015031">
    <property type="term" value="P:protein transport"/>
    <property type="evidence" value="ECO:0007669"/>
    <property type="project" value="UniProtKB-KW"/>
</dbReference>
<evidence type="ECO:0000256" key="6">
    <source>
        <dbReference type="ARBA" id="ARBA00023034"/>
    </source>
</evidence>
<evidence type="ECO:0000256" key="7">
    <source>
        <dbReference type="ARBA" id="ARBA00023136"/>
    </source>
</evidence>
<dbReference type="GO" id="GO:0017119">
    <property type="term" value="C:Golgi transport complex"/>
    <property type="evidence" value="ECO:0007669"/>
    <property type="project" value="InterPro"/>
</dbReference>
<evidence type="ECO:0000256" key="3">
    <source>
        <dbReference type="ARBA" id="ARBA00020978"/>
    </source>
</evidence>
<keyword evidence="10" id="KW-1185">Reference proteome</keyword>
<keyword evidence="6" id="KW-0333">Golgi apparatus</keyword>
<dbReference type="InterPro" id="IPR033370">
    <property type="entry name" value="COG1"/>
</dbReference>
<dbReference type="EMBL" id="JAGTXO010000025">
    <property type="protein sequence ID" value="KAG8461542.1"/>
    <property type="molecule type" value="Genomic_DNA"/>
</dbReference>
<name>A0A8J6C4A6_DIALT</name>
<dbReference type="Pfam" id="PF08700">
    <property type="entry name" value="VPS51_Exo84_N"/>
    <property type="match status" value="1"/>
</dbReference>
<dbReference type="GO" id="GO:0006891">
    <property type="term" value="P:intra-Golgi vesicle-mediated transport"/>
    <property type="evidence" value="ECO:0007669"/>
    <property type="project" value="InterPro"/>
</dbReference>
<feature type="region of interest" description="Disordered" evidence="8">
    <location>
        <begin position="1063"/>
        <end position="1135"/>
    </location>
</feature>
<gene>
    <name evidence="9" type="ORF">KFE25_001146</name>
</gene>
<keyword evidence="4" id="KW-0813">Transport</keyword>
<organism evidence="9 10">
    <name type="scientific">Diacronema lutheri</name>
    <name type="common">Unicellular marine alga</name>
    <name type="synonym">Monochrysis lutheri</name>
    <dbReference type="NCBI Taxonomy" id="2081491"/>
    <lineage>
        <taxon>Eukaryota</taxon>
        <taxon>Haptista</taxon>
        <taxon>Haptophyta</taxon>
        <taxon>Pavlovophyceae</taxon>
        <taxon>Pavlovales</taxon>
        <taxon>Pavlovaceae</taxon>
        <taxon>Diacronema</taxon>
    </lineage>
</organism>
<dbReference type="Proteomes" id="UP000751190">
    <property type="component" value="Unassembled WGS sequence"/>
</dbReference>
<evidence type="ECO:0000313" key="10">
    <source>
        <dbReference type="Proteomes" id="UP000751190"/>
    </source>
</evidence>
<feature type="compositionally biased region" description="Low complexity" evidence="8">
    <location>
        <begin position="1068"/>
        <end position="1082"/>
    </location>
</feature>
<evidence type="ECO:0000256" key="1">
    <source>
        <dbReference type="ARBA" id="ARBA00004395"/>
    </source>
</evidence>
<comment type="caution">
    <text evidence="9">The sequence shown here is derived from an EMBL/GenBank/DDBJ whole genome shotgun (WGS) entry which is preliminary data.</text>
</comment>
<evidence type="ECO:0000256" key="2">
    <source>
        <dbReference type="ARBA" id="ARBA00006653"/>
    </source>
</evidence>
<evidence type="ECO:0000256" key="5">
    <source>
        <dbReference type="ARBA" id="ARBA00022927"/>
    </source>
</evidence>
<comment type="subcellular location">
    <subcellularLocation>
        <location evidence="1">Golgi apparatus membrane</location>
        <topology evidence="1">Peripheral membrane protein</topology>
    </subcellularLocation>
</comment>
<proteinExistence type="inferred from homology"/>
<evidence type="ECO:0000313" key="9">
    <source>
        <dbReference type="EMBL" id="KAG8461542.1"/>
    </source>
</evidence>
<dbReference type="PANTHER" id="PTHR31658">
    <property type="entry name" value="CONSERVED OLIGOMERIC GOLGI COMPLEX SUBUNIT 1"/>
    <property type="match status" value="1"/>
</dbReference>
<evidence type="ECO:0000256" key="4">
    <source>
        <dbReference type="ARBA" id="ARBA00022448"/>
    </source>
</evidence>
<accession>A0A8J6C4A6</accession>
<feature type="compositionally biased region" description="Low complexity" evidence="8">
    <location>
        <begin position="340"/>
        <end position="354"/>
    </location>
</feature>
<keyword evidence="5" id="KW-0653">Protein transport</keyword>
<comment type="similarity">
    <text evidence="2">Belongs to the COG1 family.</text>
</comment>
<dbReference type="OrthoDB" id="10675835at2759"/>
<keyword evidence="7" id="KW-0472">Membrane</keyword>
<evidence type="ECO:0000256" key="8">
    <source>
        <dbReference type="SAM" id="MobiDB-lite"/>
    </source>
</evidence>
<reference evidence="9" key="1">
    <citation type="submission" date="2021-05" db="EMBL/GenBank/DDBJ databases">
        <title>The genome of the haptophyte Pavlova lutheri (Diacronema luteri, Pavlovales) - a model for lipid biosynthesis in eukaryotic algae.</title>
        <authorList>
            <person name="Hulatt C.J."/>
            <person name="Posewitz M.C."/>
        </authorList>
    </citation>
    <scope>NUCLEOTIDE SEQUENCE</scope>
    <source>
        <strain evidence="9">NIVA-4/92</strain>
    </source>
</reference>
<protein>
    <recommendedName>
        <fullName evidence="3">Conserved oligomeric Golgi complex subunit 1</fullName>
    </recommendedName>
</protein>
<sequence length="1135" mass="115405">MATVAFSVISPADAEVEAERLLQAHTLAELSAIQARVREQIAEQAQQLRDLVGAKHTTLLECADAIDSMKAAAEEGAEHVSSASALCARVEQMGGTAIERTAASTGHADGEATRARNPESAAVRRLAALAAAAFVDGALENAWAALEEGEPLRSAWVLITANALALEPELSETLRAQADLASFGVAELVTSVGSRTASFRAELLGVAERLARAPAQRARVRAHALGALVLLDGWSDADCLQLMLAAADDNDECGSERARESIGEGPRAASVDGGAVGGARSVATRLARRARALRDAIAHSYVLLSAGALSDGTPTMPSEQPATELERTLALFSVAPASPPLARARAPRTAAGTRAPGGGGAISDSAHGVRDVDGGGGDISDDDDDDNVADDMTNELPHTLGCAPLPAAIPLVPTCAELRGLQAACRTPPVLAVRRARSLSTPELARAVSEWWTPACVRAREYGRGELARVRSAEELAAIASALWRACEPRGVRDAQAWAAGCAALAPEAQHMWAELWRPLVADRAAQLATDALTRIGVASELNDALRALRAGPRDARDTATAVAVAAGADGGGVAAAAARAVCASLGAQVHAALTPFAPILGGEPLLLAPSTTACAQRGTASASEAPAGHVRRRLAQSGADVHAACVHVEASIPELRAVLIRGCEEVIARFGADVERATAELTRAVVGAASAAPTDSVGAGTDGAAAARARALGAECGLCLGTIAEAVLADGVGVRQLLRAACAQPAARVSAGGDSAAEARWDALARAVSGAAEQARALWVSHAAEELQARLCAGADCAYARAPVGERAGDGSGVGDGYALGFRSARDFAATFSPVSLGAVPPDARDADGAGALAEDVFKLPLRASPSLSVALLDAAAECAAVSARGHPLPHATVCALRDSVYGAVLRAIDAAEADDEALPHAAAFGVATLTAADERAAGEAAEAIATQRLFDLEFLLDLLGPPSQPGLAAAVRATLNSLSAHLDPVDWAMSAPLLTAAAREHSARTSLLLGGALAHAGSAQPAQEAHTQAVRAAMQAAQSAWPVAPPCARFTLLPVTLPRLDEPDADPAGSAAARARGARAQQRERDSAGGLARRSIGDVAPRGGAPEGIMPQGPAAKASRPWAAWFGPADQPA</sequence>
<feature type="region of interest" description="Disordered" evidence="8">
    <location>
        <begin position="340"/>
        <end position="387"/>
    </location>
</feature>
<dbReference type="PANTHER" id="PTHR31658:SF0">
    <property type="entry name" value="CONSERVED OLIGOMERIC GOLGI COMPLEX SUBUNIT 1"/>
    <property type="match status" value="1"/>
</dbReference>